<dbReference type="AlphaFoldDB" id="A0A0F9ERA1"/>
<protein>
    <submittedName>
        <fullName evidence="1">Uncharacterized protein</fullName>
    </submittedName>
</protein>
<gene>
    <name evidence="1" type="ORF">LCGC14_2395700</name>
</gene>
<comment type="caution">
    <text evidence="1">The sequence shown here is derived from an EMBL/GenBank/DDBJ whole genome shotgun (WGS) entry which is preliminary data.</text>
</comment>
<reference evidence="1" key="1">
    <citation type="journal article" date="2015" name="Nature">
        <title>Complex archaea that bridge the gap between prokaryotes and eukaryotes.</title>
        <authorList>
            <person name="Spang A."/>
            <person name="Saw J.H."/>
            <person name="Jorgensen S.L."/>
            <person name="Zaremba-Niedzwiedzka K."/>
            <person name="Martijn J."/>
            <person name="Lind A.E."/>
            <person name="van Eijk R."/>
            <person name="Schleper C."/>
            <person name="Guy L."/>
            <person name="Ettema T.J."/>
        </authorList>
    </citation>
    <scope>NUCLEOTIDE SEQUENCE</scope>
</reference>
<dbReference type="EMBL" id="LAZR01035852">
    <property type="protein sequence ID" value="KKL26398.1"/>
    <property type="molecule type" value="Genomic_DNA"/>
</dbReference>
<accession>A0A0F9ERA1</accession>
<evidence type="ECO:0000313" key="1">
    <source>
        <dbReference type="EMBL" id="KKL26398.1"/>
    </source>
</evidence>
<organism evidence="1">
    <name type="scientific">marine sediment metagenome</name>
    <dbReference type="NCBI Taxonomy" id="412755"/>
    <lineage>
        <taxon>unclassified sequences</taxon>
        <taxon>metagenomes</taxon>
        <taxon>ecological metagenomes</taxon>
    </lineage>
</organism>
<name>A0A0F9ERA1_9ZZZZ</name>
<proteinExistence type="predicted"/>
<sequence length="116" mass="12349">MTAKRTGFLAIFSMALLCTWAVGFNVAPSPGSWALLETQDVSGVATVDFASLPTAYRDFKIIGSAVVPVSDGVALLARISIAASWKLGGWQYIKLVASELQTGDWLIKVRGSRDDG</sequence>